<sequence>SPITWGKPLVPLAQALAQGGTEITAGYYALSPIRDPPTAPVRPTNLIELPDDDYRKHPNTVRRLVDRARERVSFYGDYESYS</sequence>
<dbReference type="EMBL" id="BARW01013903">
    <property type="protein sequence ID" value="GAI72872.1"/>
    <property type="molecule type" value="Genomic_DNA"/>
</dbReference>
<accession>X1QWC0</accession>
<gene>
    <name evidence="1" type="ORF">S12H4_25107</name>
</gene>
<name>X1QWC0_9ZZZZ</name>
<proteinExistence type="predicted"/>
<comment type="caution">
    <text evidence="1">The sequence shown here is derived from an EMBL/GenBank/DDBJ whole genome shotgun (WGS) entry which is preliminary data.</text>
</comment>
<feature type="non-terminal residue" evidence="1">
    <location>
        <position position="1"/>
    </location>
</feature>
<reference evidence="1" key="1">
    <citation type="journal article" date="2014" name="Front. Microbiol.">
        <title>High frequency of phylogenetically diverse reductive dehalogenase-homologous genes in deep subseafloor sedimentary metagenomes.</title>
        <authorList>
            <person name="Kawai M."/>
            <person name="Futagami T."/>
            <person name="Toyoda A."/>
            <person name="Takaki Y."/>
            <person name="Nishi S."/>
            <person name="Hori S."/>
            <person name="Arai W."/>
            <person name="Tsubouchi T."/>
            <person name="Morono Y."/>
            <person name="Uchiyama I."/>
            <person name="Ito T."/>
            <person name="Fujiyama A."/>
            <person name="Inagaki F."/>
            <person name="Takami H."/>
        </authorList>
    </citation>
    <scope>NUCLEOTIDE SEQUENCE</scope>
    <source>
        <strain evidence="1">Expedition CK06-06</strain>
    </source>
</reference>
<protein>
    <submittedName>
        <fullName evidence="1">Uncharacterized protein</fullName>
    </submittedName>
</protein>
<organism evidence="1">
    <name type="scientific">marine sediment metagenome</name>
    <dbReference type="NCBI Taxonomy" id="412755"/>
    <lineage>
        <taxon>unclassified sequences</taxon>
        <taxon>metagenomes</taxon>
        <taxon>ecological metagenomes</taxon>
    </lineage>
</organism>
<evidence type="ECO:0000313" key="1">
    <source>
        <dbReference type="EMBL" id="GAI72872.1"/>
    </source>
</evidence>
<dbReference type="AlphaFoldDB" id="X1QWC0"/>